<evidence type="ECO:0000259" key="1">
    <source>
        <dbReference type="Pfam" id="PF13468"/>
    </source>
</evidence>
<gene>
    <name evidence="2" type="ORF">K1718_23040</name>
</gene>
<sequence>MLKLDHLTVIAPTLAEGVAHVRDCLDLDVPFGTRHVYMGTHNHRLQLGDRVYLEIVAVDPDGQRPHRSRWFGLDDQETVRMNWDEGRRLRGWVASTADIGAVLSKYGDHLGEEVALPFKQPEFAFSIPKDGTLPFEGALPSLIDHRGAPTSMAEIPDLGARLLALKVEHPDPQSLEDLYRALNVEHPLSVRFGERVRYCAEIETSSGRKMLT</sequence>
<dbReference type="InterPro" id="IPR025870">
    <property type="entry name" value="Glyoxalase-like_dom"/>
</dbReference>
<reference evidence="2 3" key="1">
    <citation type="submission" date="2023-03" db="EMBL/GenBank/DDBJ databases">
        <title>Roseibium porphyridii sp. nov. and Roseibium rhodosorbium sp. nov. isolated from marine algae, Porphyridium cruentum and Rhodosorus marinus, respectively.</title>
        <authorList>
            <person name="Lee M.W."/>
            <person name="Choi B.J."/>
            <person name="Lee J.K."/>
            <person name="Choi D.G."/>
            <person name="Baek J.H."/>
            <person name="Bayburt H."/>
            <person name="Kim J.M."/>
            <person name="Han D.M."/>
            <person name="Kim K.H."/>
            <person name="Jeon C.O."/>
        </authorList>
    </citation>
    <scope>NUCLEOTIDE SEQUENCE [LARGE SCALE GENOMIC DNA]</scope>
    <source>
        <strain evidence="2 3">KMA01</strain>
    </source>
</reference>
<dbReference type="Proteomes" id="UP001209803">
    <property type="component" value="Chromosome"/>
</dbReference>
<feature type="domain" description="Glyoxalase-like" evidence="1">
    <location>
        <begin position="4"/>
        <end position="182"/>
    </location>
</feature>
<dbReference type="InterPro" id="IPR029068">
    <property type="entry name" value="Glyas_Bleomycin-R_OHBP_Dase"/>
</dbReference>
<organism evidence="2 3">
    <name type="scientific">Roseibium porphyridii</name>
    <dbReference type="NCBI Taxonomy" id="2866279"/>
    <lineage>
        <taxon>Bacteria</taxon>
        <taxon>Pseudomonadati</taxon>
        <taxon>Pseudomonadota</taxon>
        <taxon>Alphaproteobacteria</taxon>
        <taxon>Hyphomicrobiales</taxon>
        <taxon>Stappiaceae</taxon>
        <taxon>Roseibium</taxon>
    </lineage>
</organism>
<proteinExistence type="predicted"/>
<accession>A0ABY8F0M0</accession>
<protein>
    <submittedName>
        <fullName evidence="2">VOC family protein</fullName>
    </submittedName>
</protein>
<dbReference type="RefSeq" id="WP_265680707.1">
    <property type="nucleotide sequence ID" value="NZ_CP120863.1"/>
</dbReference>
<keyword evidence="3" id="KW-1185">Reference proteome</keyword>
<name>A0ABY8F0M0_9HYPH</name>
<dbReference type="Pfam" id="PF13468">
    <property type="entry name" value="Glyoxalase_3"/>
    <property type="match status" value="1"/>
</dbReference>
<evidence type="ECO:0000313" key="3">
    <source>
        <dbReference type="Proteomes" id="UP001209803"/>
    </source>
</evidence>
<dbReference type="EMBL" id="CP120863">
    <property type="protein sequence ID" value="WFE89006.1"/>
    <property type="molecule type" value="Genomic_DNA"/>
</dbReference>
<dbReference type="Gene3D" id="3.10.180.10">
    <property type="entry name" value="2,3-Dihydroxybiphenyl 1,2-Dioxygenase, domain 1"/>
    <property type="match status" value="1"/>
</dbReference>
<evidence type="ECO:0000313" key="2">
    <source>
        <dbReference type="EMBL" id="WFE89006.1"/>
    </source>
</evidence>